<dbReference type="CDD" id="cd05398">
    <property type="entry name" value="NT_ClassII-CCAase"/>
    <property type="match status" value="1"/>
</dbReference>
<dbReference type="Gene3D" id="3.30.460.10">
    <property type="entry name" value="Beta Polymerase, domain 2"/>
    <property type="match status" value="1"/>
</dbReference>
<proteinExistence type="inferred from homology"/>
<accession>A0A8H3XI89</accession>
<dbReference type="GO" id="GO:0000166">
    <property type="term" value="F:nucleotide binding"/>
    <property type="evidence" value="ECO:0007669"/>
    <property type="project" value="UniProtKB-KW"/>
</dbReference>
<dbReference type="Pfam" id="PF12627">
    <property type="entry name" value="PolyA_pol_RNAbd"/>
    <property type="match status" value="1"/>
</dbReference>
<evidence type="ECO:0000259" key="6">
    <source>
        <dbReference type="Pfam" id="PF01743"/>
    </source>
</evidence>
<reference evidence="8 9" key="1">
    <citation type="journal article" date="2019" name="Environ. Microbiol.">
        <title>At the nexus of three kingdoms: the genome of the mycorrhizal fungus Gigaspora margarita provides insights into plant, endobacterial and fungal interactions.</title>
        <authorList>
            <person name="Venice F."/>
            <person name="Ghignone S."/>
            <person name="Salvioli di Fossalunga A."/>
            <person name="Amselem J."/>
            <person name="Novero M."/>
            <person name="Xianan X."/>
            <person name="Sedzielewska Toro K."/>
            <person name="Morin E."/>
            <person name="Lipzen A."/>
            <person name="Grigoriev I.V."/>
            <person name="Henrissat B."/>
            <person name="Martin F.M."/>
            <person name="Bonfante P."/>
        </authorList>
    </citation>
    <scope>NUCLEOTIDE SEQUENCE [LARGE SCALE GENOMIC DNA]</scope>
    <source>
        <strain evidence="8 9">BEG34</strain>
    </source>
</reference>
<protein>
    <submittedName>
        <fullName evidence="8">tRNA nucleotidyltransferase</fullName>
    </submittedName>
</protein>
<evidence type="ECO:0000256" key="2">
    <source>
        <dbReference type="ARBA" id="ARBA00022679"/>
    </source>
</evidence>
<comment type="caution">
    <text evidence="8">The sequence shown here is derived from an EMBL/GenBank/DDBJ whole genome shotgun (WGS) entry which is preliminary data.</text>
</comment>
<comment type="similarity">
    <text evidence="1 5">Belongs to the tRNA nucleotidyltransferase/poly(A) polymerase family.</text>
</comment>
<dbReference type="InterPro" id="IPR002646">
    <property type="entry name" value="PolA_pol_head_dom"/>
</dbReference>
<dbReference type="GO" id="GO:0001680">
    <property type="term" value="P:tRNA 3'-terminal CCA addition"/>
    <property type="evidence" value="ECO:0007669"/>
    <property type="project" value="TreeGrafter"/>
</dbReference>
<sequence>MILFQCLKIFRRLIHPLHIIKMPSDSNKILFHSRYQPYDRRKRSERGMNVILTTEESELCNFLTLVTQNMKENSPELPSIELRIAGGWVRDKLLGYECNDLDIAINSMTGCEFGEHVYNFLRLKGYAAENIHKIESNPEKSKHLETATTKIFGREVDFVNLRSEEYVEDSRIPSKVTFGTPEQDAYRRDLTINALFYNIHTRQVEDPTKKGIIDLKEGLIRTPLDPYETFKDDPLRVLRCIRFASRFDFLIDEKILVAVKNEQIKNAISVKVSRERIGIEVDKMIKGPHPALAIKLIHEMDLYDTIFAPPQDYLGTLDNPKIAVCLAKILEWLLLTSNENHLHVNLSSRTLEDIRFLYLASFLAPHKTIEIPLKKKNHTSFHYVIKESLKLKGSDGDITNKLFSFIDQITTVANQNLVTPSDRKSLGLLIRDIGSQWYNAFILALICELLPKYPDIESGILNESYKIIEKYNKLVDLIIDLGLQNCFNDKPIINGKEIVCLLNIKQGIIIGEIHKSVIEWQLENPGGSKGQCEEYIKNKYRDIKS</sequence>
<organism evidence="8 9">
    <name type="scientific">Gigaspora margarita</name>
    <dbReference type="NCBI Taxonomy" id="4874"/>
    <lineage>
        <taxon>Eukaryota</taxon>
        <taxon>Fungi</taxon>
        <taxon>Fungi incertae sedis</taxon>
        <taxon>Mucoromycota</taxon>
        <taxon>Glomeromycotina</taxon>
        <taxon>Glomeromycetes</taxon>
        <taxon>Diversisporales</taxon>
        <taxon>Gigasporaceae</taxon>
        <taxon>Gigaspora</taxon>
    </lineage>
</organism>
<dbReference type="GO" id="GO:0052929">
    <property type="term" value="F:ATP:3'-cytidine-cytidine-tRNA adenylyltransferase activity"/>
    <property type="evidence" value="ECO:0007669"/>
    <property type="project" value="TreeGrafter"/>
</dbReference>
<dbReference type="SUPFAM" id="SSF81891">
    <property type="entry name" value="Poly A polymerase C-terminal region-like"/>
    <property type="match status" value="1"/>
</dbReference>
<feature type="domain" description="Poly A polymerase head" evidence="6">
    <location>
        <begin position="82"/>
        <end position="221"/>
    </location>
</feature>
<keyword evidence="4 5" id="KW-0694">RNA-binding</keyword>
<feature type="domain" description="tRNA nucleotidyltransferase/poly(A) polymerase RNA and SrmB- binding" evidence="7">
    <location>
        <begin position="271"/>
        <end position="309"/>
    </location>
</feature>
<evidence type="ECO:0000256" key="4">
    <source>
        <dbReference type="ARBA" id="ARBA00022884"/>
    </source>
</evidence>
<dbReference type="Gene3D" id="1.10.3090.10">
    <property type="entry name" value="cca-adding enzyme, domain 2"/>
    <property type="match status" value="1"/>
</dbReference>
<evidence type="ECO:0000313" key="9">
    <source>
        <dbReference type="Proteomes" id="UP000439903"/>
    </source>
</evidence>
<evidence type="ECO:0000259" key="7">
    <source>
        <dbReference type="Pfam" id="PF12627"/>
    </source>
</evidence>
<keyword evidence="2 5" id="KW-0808">Transferase</keyword>
<keyword evidence="3" id="KW-0547">Nucleotide-binding</keyword>
<dbReference type="InterPro" id="IPR043519">
    <property type="entry name" value="NT_sf"/>
</dbReference>
<gene>
    <name evidence="8" type="ORF">F8M41_026574</name>
</gene>
<evidence type="ECO:0000256" key="1">
    <source>
        <dbReference type="ARBA" id="ARBA00007265"/>
    </source>
</evidence>
<dbReference type="GO" id="GO:0003723">
    <property type="term" value="F:RNA binding"/>
    <property type="evidence" value="ECO:0007669"/>
    <property type="project" value="UniProtKB-KW"/>
</dbReference>
<dbReference type="GO" id="GO:0005739">
    <property type="term" value="C:mitochondrion"/>
    <property type="evidence" value="ECO:0007669"/>
    <property type="project" value="UniProtKB-ARBA"/>
</dbReference>
<dbReference type="AlphaFoldDB" id="A0A8H3XI89"/>
<dbReference type="PANTHER" id="PTHR13734">
    <property type="entry name" value="TRNA-NUCLEOTIDYLTRANSFERASE"/>
    <property type="match status" value="1"/>
</dbReference>
<dbReference type="FunFam" id="3.30.460.10:FF:000019">
    <property type="entry name" value="tRNA nucleotidyltransferase cca2"/>
    <property type="match status" value="1"/>
</dbReference>
<name>A0A8H3XI89_GIGMA</name>
<evidence type="ECO:0000313" key="8">
    <source>
        <dbReference type="EMBL" id="KAF0463809.1"/>
    </source>
</evidence>
<evidence type="ECO:0000256" key="3">
    <source>
        <dbReference type="ARBA" id="ARBA00022741"/>
    </source>
</evidence>
<keyword evidence="9" id="KW-1185">Reference proteome</keyword>
<dbReference type="InterPro" id="IPR032828">
    <property type="entry name" value="PolyA_RNA-bd"/>
</dbReference>
<dbReference type="Proteomes" id="UP000439903">
    <property type="component" value="Unassembled WGS sequence"/>
</dbReference>
<evidence type="ECO:0000256" key="5">
    <source>
        <dbReference type="RuleBase" id="RU003953"/>
    </source>
</evidence>
<dbReference type="PANTHER" id="PTHR13734:SF5">
    <property type="entry name" value="CCA TRNA NUCLEOTIDYLTRANSFERASE, MITOCHONDRIAL"/>
    <property type="match status" value="1"/>
</dbReference>
<dbReference type="Pfam" id="PF01743">
    <property type="entry name" value="PolyA_pol"/>
    <property type="match status" value="1"/>
</dbReference>
<dbReference type="GO" id="GO:0052927">
    <property type="term" value="F:CC tRNA cytidylyltransferase activity"/>
    <property type="evidence" value="ECO:0007669"/>
    <property type="project" value="TreeGrafter"/>
</dbReference>
<dbReference type="OrthoDB" id="445712at2759"/>
<dbReference type="SUPFAM" id="SSF81301">
    <property type="entry name" value="Nucleotidyltransferase"/>
    <property type="match status" value="1"/>
</dbReference>
<dbReference type="EMBL" id="WTPW01000997">
    <property type="protein sequence ID" value="KAF0463809.1"/>
    <property type="molecule type" value="Genomic_DNA"/>
</dbReference>